<name>A0A3S3YHT0_9RHOB</name>
<dbReference type="InterPro" id="IPR013762">
    <property type="entry name" value="Integrase-like_cat_sf"/>
</dbReference>
<dbReference type="Gene3D" id="1.10.443.10">
    <property type="entry name" value="Intergrase catalytic core"/>
    <property type="match status" value="1"/>
</dbReference>
<feature type="domain" description="Tyr recombinase" evidence="6">
    <location>
        <begin position="212"/>
        <end position="381"/>
    </location>
</feature>
<dbReference type="Pfam" id="PF00589">
    <property type="entry name" value="Phage_integrase"/>
    <property type="match status" value="1"/>
</dbReference>
<evidence type="ECO:0000259" key="6">
    <source>
        <dbReference type="PROSITE" id="PS51898"/>
    </source>
</evidence>
<dbReference type="PANTHER" id="PTHR30629:SF2">
    <property type="entry name" value="PROPHAGE INTEGRASE INTS-RELATED"/>
    <property type="match status" value="1"/>
</dbReference>
<keyword evidence="9" id="KW-1185">Reference proteome</keyword>
<comment type="caution">
    <text evidence="8">The sequence shown here is derived from an EMBL/GenBank/DDBJ whole genome shotgun (WGS) entry which is preliminary data.</text>
</comment>
<dbReference type="InterPro" id="IPR050808">
    <property type="entry name" value="Phage_Integrase"/>
</dbReference>
<dbReference type="Pfam" id="PF13356">
    <property type="entry name" value="Arm-DNA-bind_3"/>
    <property type="match status" value="1"/>
</dbReference>
<dbReference type="InterPro" id="IPR044068">
    <property type="entry name" value="CB"/>
</dbReference>
<dbReference type="RefSeq" id="WP_128486982.1">
    <property type="nucleotide sequence ID" value="NZ_JBHLXB010000008.1"/>
</dbReference>
<reference evidence="8 9" key="1">
    <citation type="journal article" date="2015" name="Int. J. Syst. Evol. Microbiol.">
        <title>Gemmobacter intermedius sp. nov., isolated from a white stork (Ciconia ciconia).</title>
        <authorList>
            <person name="Kampfer P."/>
            <person name="Jerzak L."/>
            <person name="Wilharm G."/>
            <person name="Golke J."/>
            <person name="Busse H.J."/>
            <person name="Glaeser S.P."/>
        </authorList>
    </citation>
    <scope>NUCLEOTIDE SEQUENCE [LARGE SCALE GENOMIC DNA]</scope>
    <source>
        <strain evidence="8 9">119/4</strain>
    </source>
</reference>
<dbReference type="InterPro" id="IPR038488">
    <property type="entry name" value="Integrase_DNA-bd_sf"/>
</dbReference>
<accession>A0A3S3YHT0</accession>
<dbReference type="InterPro" id="IPR025166">
    <property type="entry name" value="Integrase_DNA_bind_dom"/>
</dbReference>
<dbReference type="GO" id="GO:0015074">
    <property type="term" value="P:DNA integration"/>
    <property type="evidence" value="ECO:0007669"/>
    <property type="project" value="UniProtKB-KW"/>
</dbReference>
<keyword evidence="2" id="KW-0229">DNA integration</keyword>
<keyword evidence="3 5" id="KW-0238">DNA-binding</keyword>
<evidence type="ECO:0000313" key="9">
    <source>
        <dbReference type="Proteomes" id="UP000287168"/>
    </source>
</evidence>
<dbReference type="PANTHER" id="PTHR30629">
    <property type="entry name" value="PROPHAGE INTEGRASE"/>
    <property type="match status" value="1"/>
</dbReference>
<dbReference type="OrthoDB" id="6388170at2"/>
<dbReference type="InterPro" id="IPR010998">
    <property type="entry name" value="Integrase_recombinase_N"/>
</dbReference>
<dbReference type="CDD" id="cd00796">
    <property type="entry name" value="INT_Rci_Hp1_C"/>
    <property type="match status" value="1"/>
</dbReference>
<evidence type="ECO:0000256" key="3">
    <source>
        <dbReference type="ARBA" id="ARBA00023125"/>
    </source>
</evidence>
<proteinExistence type="inferred from homology"/>
<evidence type="ECO:0000256" key="4">
    <source>
        <dbReference type="ARBA" id="ARBA00023172"/>
    </source>
</evidence>
<evidence type="ECO:0000256" key="5">
    <source>
        <dbReference type="PROSITE-ProRule" id="PRU01248"/>
    </source>
</evidence>
<keyword evidence="4" id="KW-0233">DNA recombination</keyword>
<gene>
    <name evidence="8" type="ORF">EP867_04395</name>
</gene>
<dbReference type="InterPro" id="IPR002104">
    <property type="entry name" value="Integrase_catalytic"/>
</dbReference>
<protein>
    <submittedName>
        <fullName evidence="8">DUF4102 domain-containing protein</fullName>
    </submittedName>
</protein>
<sequence>MPKITKTALAELVPNPDRETYLWDSSLIGFGVRMLPSGKATYFVKYRNSEGQSRKMSLGRVGTLTPDEARKLAAAALGEVAKGGDPSDERQSKRMAMTVRELAERYIAEGKERWKKNTYLSNESQIRVHILPLIGDRKVASLSYEDVKKMQADITAGKTAKKQEGRAGVTTGGKGVASRAVVILGAMLNHAVNLNVAQRNVAAKVKKAPIGKRKRYLSFDELRSLGAVLSNSPEEGDTGIAVIRLLLLTGMRRNEALTIKPAYLLPKFGTINLPDSKRGAQTRAIGKAAFESLPLPENGWIFPACRGDGHYVGLPKTLKRICAKADIAGVSPHTLRHTFASVAATMEFSELIIAGLLGHGKRTVTSRYAHVADRSLVMAANVVSRCIARALAGEIVEDELYSMPESD</sequence>
<dbReference type="PROSITE" id="PS51898">
    <property type="entry name" value="TYR_RECOMBINASE"/>
    <property type="match status" value="1"/>
</dbReference>
<dbReference type="PROSITE" id="PS51900">
    <property type="entry name" value="CB"/>
    <property type="match status" value="1"/>
</dbReference>
<dbReference type="Pfam" id="PF14659">
    <property type="entry name" value="Phage_int_SAM_3"/>
    <property type="match status" value="1"/>
</dbReference>
<dbReference type="InterPro" id="IPR011010">
    <property type="entry name" value="DNA_brk_join_enz"/>
</dbReference>
<dbReference type="GO" id="GO:0003677">
    <property type="term" value="F:DNA binding"/>
    <property type="evidence" value="ECO:0007669"/>
    <property type="project" value="UniProtKB-UniRule"/>
</dbReference>
<dbReference type="EMBL" id="SBLC01000004">
    <property type="protein sequence ID" value="RWY43647.1"/>
    <property type="molecule type" value="Genomic_DNA"/>
</dbReference>
<feature type="domain" description="Core-binding (CB)" evidence="7">
    <location>
        <begin position="97"/>
        <end position="192"/>
    </location>
</feature>
<dbReference type="Proteomes" id="UP000287168">
    <property type="component" value="Unassembled WGS sequence"/>
</dbReference>
<evidence type="ECO:0000259" key="7">
    <source>
        <dbReference type="PROSITE" id="PS51900"/>
    </source>
</evidence>
<organism evidence="8 9">
    <name type="scientific">Falsigemmobacter intermedius</name>
    <dbReference type="NCBI Taxonomy" id="1553448"/>
    <lineage>
        <taxon>Bacteria</taxon>
        <taxon>Pseudomonadati</taxon>
        <taxon>Pseudomonadota</taxon>
        <taxon>Alphaproteobacteria</taxon>
        <taxon>Rhodobacterales</taxon>
        <taxon>Paracoccaceae</taxon>
        <taxon>Falsigemmobacter</taxon>
    </lineage>
</organism>
<dbReference type="GO" id="GO:0006310">
    <property type="term" value="P:DNA recombination"/>
    <property type="evidence" value="ECO:0007669"/>
    <property type="project" value="UniProtKB-KW"/>
</dbReference>
<dbReference type="InterPro" id="IPR004107">
    <property type="entry name" value="Integrase_SAM-like_N"/>
</dbReference>
<dbReference type="SUPFAM" id="SSF56349">
    <property type="entry name" value="DNA breaking-rejoining enzymes"/>
    <property type="match status" value="1"/>
</dbReference>
<dbReference type="AlphaFoldDB" id="A0A3S3YHT0"/>
<comment type="similarity">
    <text evidence="1">Belongs to the 'phage' integrase family.</text>
</comment>
<dbReference type="Gene3D" id="1.10.150.130">
    <property type="match status" value="1"/>
</dbReference>
<dbReference type="Gene3D" id="3.30.160.390">
    <property type="entry name" value="Integrase, DNA-binding domain"/>
    <property type="match status" value="1"/>
</dbReference>
<evidence type="ECO:0000256" key="1">
    <source>
        <dbReference type="ARBA" id="ARBA00008857"/>
    </source>
</evidence>
<evidence type="ECO:0000256" key="2">
    <source>
        <dbReference type="ARBA" id="ARBA00022908"/>
    </source>
</evidence>
<evidence type="ECO:0000313" key="8">
    <source>
        <dbReference type="EMBL" id="RWY43647.1"/>
    </source>
</evidence>